<comment type="caution">
    <text evidence="2">The sequence shown here is derived from an EMBL/GenBank/DDBJ whole genome shotgun (WGS) entry which is preliminary data.</text>
</comment>
<keyword evidence="3" id="KW-1185">Reference proteome</keyword>
<gene>
    <name evidence="2" type="ORF">QNI22_37180</name>
</gene>
<evidence type="ECO:0000313" key="2">
    <source>
        <dbReference type="EMBL" id="MDJ1506348.1"/>
    </source>
</evidence>
<feature type="domain" description="Lipid/polyisoprenoid-binding YceI-like" evidence="1">
    <location>
        <begin position="70"/>
        <end position="190"/>
    </location>
</feature>
<dbReference type="InterPro" id="IPR007372">
    <property type="entry name" value="Lipid/polyisoprenoid-bd_YceI"/>
</dbReference>
<dbReference type="RefSeq" id="WP_314519240.1">
    <property type="nucleotide sequence ID" value="NZ_JASJOU010000022.1"/>
</dbReference>
<dbReference type="EMBL" id="JASJOU010000022">
    <property type="protein sequence ID" value="MDJ1506348.1"/>
    <property type="molecule type" value="Genomic_DNA"/>
</dbReference>
<name>A0AAE3REA6_9BACT</name>
<sequence length="200" mass="22460">MMYQSVSLRVLWLYKPSFLWTVLFCIGASVLTQAQNLYTSSSSEVKFFSSTPLEDIEAVNKASQSMLNGVTKEIAVKVPVKSFVFPKSLMQEHFNENYMESDKYPYAIFKGKINEAIDFTKPGTYDVSATGKLNIHGVERDQTIKGKLTVQSGKALLDAAFDVLLVDHKIKVPEVVFAKIAEKIAVTTHFVYVPYEKKAQ</sequence>
<dbReference type="Gene3D" id="2.40.128.110">
    <property type="entry name" value="Lipid/polyisoprenoid-binding, YceI-like"/>
    <property type="match status" value="1"/>
</dbReference>
<organism evidence="2 3">
    <name type="scientific">Xanthocytophaga agilis</name>
    <dbReference type="NCBI Taxonomy" id="3048010"/>
    <lineage>
        <taxon>Bacteria</taxon>
        <taxon>Pseudomonadati</taxon>
        <taxon>Bacteroidota</taxon>
        <taxon>Cytophagia</taxon>
        <taxon>Cytophagales</taxon>
        <taxon>Rhodocytophagaceae</taxon>
        <taxon>Xanthocytophaga</taxon>
    </lineage>
</organism>
<dbReference type="Proteomes" id="UP001232063">
    <property type="component" value="Unassembled WGS sequence"/>
</dbReference>
<reference evidence="2" key="1">
    <citation type="submission" date="2023-05" db="EMBL/GenBank/DDBJ databases">
        <authorList>
            <person name="Zhang X."/>
        </authorList>
    </citation>
    <scope>NUCLEOTIDE SEQUENCE</scope>
    <source>
        <strain evidence="2">BD1B2-1</strain>
    </source>
</reference>
<evidence type="ECO:0000313" key="3">
    <source>
        <dbReference type="Proteomes" id="UP001232063"/>
    </source>
</evidence>
<dbReference type="InterPro" id="IPR036761">
    <property type="entry name" value="TTHA0802/YceI-like_sf"/>
</dbReference>
<dbReference type="SUPFAM" id="SSF101874">
    <property type="entry name" value="YceI-like"/>
    <property type="match status" value="1"/>
</dbReference>
<accession>A0AAE3REA6</accession>
<dbReference type="AlphaFoldDB" id="A0AAE3REA6"/>
<protein>
    <submittedName>
        <fullName evidence="2">YceI family protein</fullName>
    </submittedName>
</protein>
<evidence type="ECO:0000259" key="1">
    <source>
        <dbReference type="Pfam" id="PF04264"/>
    </source>
</evidence>
<dbReference type="Pfam" id="PF04264">
    <property type="entry name" value="YceI"/>
    <property type="match status" value="1"/>
</dbReference>
<proteinExistence type="predicted"/>